<gene>
    <name evidence="2" type="ORF">O3G_MSEX006804</name>
</gene>
<dbReference type="EMBL" id="JH668394">
    <property type="protein sequence ID" value="KAG6450802.1"/>
    <property type="molecule type" value="Genomic_DNA"/>
</dbReference>
<proteinExistence type="predicted"/>
<sequence>MKFLNIFVIIMSVFAMLSNISEAAPKGVGSALKTGLRVIGAAGTAHDVYEHIKHRNHG</sequence>
<organism evidence="2 3">
    <name type="scientific">Manduca sexta</name>
    <name type="common">Tobacco hawkmoth</name>
    <name type="synonym">Tobacco hornworm</name>
    <dbReference type="NCBI Taxonomy" id="7130"/>
    <lineage>
        <taxon>Eukaryota</taxon>
        <taxon>Metazoa</taxon>
        <taxon>Ecdysozoa</taxon>
        <taxon>Arthropoda</taxon>
        <taxon>Hexapoda</taxon>
        <taxon>Insecta</taxon>
        <taxon>Pterygota</taxon>
        <taxon>Neoptera</taxon>
        <taxon>Endopterygota</taxon>
        <taxon>Lepidoptera</taxon>
        <taxon>Glossata</taxon>
        <taxon>Ditrysia</taxon>
        <taxon>Bombycoidea</taxon>
        <taxon>Sphingidae</taxon>
        <taxon>Sphinginae</taxon>
        <taxon>Sphingini</taxon>
        <taxon>Manduca</taxon>
    </lineage>
</organism>
<reference evidence="2" key="1">
    <citation type="journal article" date="2016" name="Insect Biochem. Mol. Biol.">
        <title>Multifaceted biological insights from a draft genome sequence of the tobacco hornworm moth, Manduca sexta.</title>
        <authorList>
            <person name="Kanost M.R."/>
            <person name="Arrese E.L."/>
            <person name="Cao X."/>
            <person name="Chen Y.R."/>
            <person name="Chellapilla S."/>
            <person name="Goldsmith M.R."/>
            <person name="Grosse-Wilde E."/>
            <person name="Heckel D.G."/>
            <person name="Herndon N."/>
            <person name="Jiang H."/>
            <person name="Papanicolaou A."/>
            <person name="Qu J."/>
            <person name="Soulages J.L."/>
            <person name="Vogel H."/>
            <person name="Walters J."/>
            <person name="Waterhouse R.M."/>
            <person name="Ahn S.J."/>
            <person name="Almeida F.C."/>
            <person name="An C."/>
            <person name="Aqrawi P."/>
            <person name="Bretschneider A."/>
            <person name="Bryant W.B."/>
            <person name="Bucks S."/>
            <person name="Chao H."/>
            <person name="Chevignon G."/>
            <person name="Christen J.M."/>
            <person name="Clarke D.F."/>
            <person name="Dittmer N.T."/>
            <person name="Ferguson L.C.F."/>
            <person name="Garavelou S."/>
            <person name="Gordon K.H.J."/>
            <person name="Gunaratna R.T."/>
            <person name="Han Y."/>
            <person name="Hauser F."/>
            <person name="He Y."/>
            <person name="Heidel-Fischer H."/>
            <person name="Hirsh A."/>
            <person name="Hu Y."/>
            <person name="Jiang H."/>
            <person name="Kalra D."/>
            <person name="Klinner C."/>
            <person name="Konig C."/>
            <person name="Kovar C."/>
            <person name="Kroll A.R."/>
            <person name="Kuwar S.S."/>
            <person name="Lee S.L."/>
            <person name="Lehman R."/>
            <person name="Li K."/>
            <person name="Li Z."/>
            <person name="Liang H."/>
            <person name="Lovelace S."/>
            <person name="Lu Z."/>
            <person name="Mansfield J.H."/>
            <person name="McCulloch K.J."/>
            <person name="Mathew T."/>
            <person name="Morton B."/>
            <person name="Muzny D.M."/>
            <person name="Neunemann D."/>
            <person name="Ongeri F."/>
            <person name="Pauchet Y."/>
            <person name="Pu L.L."/>
            <person name="Pyrousis I."/>
            <person name="Rao X.J."/>
            <person name="Redding A."/>
            <person name="Roesel C."/>
            <person name="Sanchez-Gracia A."/>
            <person name="Schaack S."/>
            <person name="Shukla A."/>
            <person name="Tetreau G."/>
            <person name="Wang Y."/>
            <person name="Xiong G.H."/>
            <person name="Traut W."/>
            <person name="Walsh T.K."/>
            <person name="Worley K.C."/>
            <person name="Wu D."/>
            <person name="Wu W."/>
            <person name="Wu Y.Q."/>
            <person name="Zhang X."/>
            <person name="Zou Z."/>
            <person name="Zucker H."/>
            <person name="Briscoe A.D."/>
            <person name="Burmester T."/>
            <person name="Clem R.J."/>
            <person name="Feyereisen R."/>
            <person name="Grimmelikhuijzen C.J.P."/>
            <person name="Hamodrakas S.J."/>
            <person name="Hansson B.S."/>
            <person name="Huguet E."/>
            <person name="Jermiin L.S."/>
            <person name="Lan Q."/>
            <person name="Lehman H.K."/>
            <person name="Lorenzen M."/>
            <person name="Merzendorfer H."/>
            <person name="Michalopoulos I."/>
            <person name="Morton D.B."/>
            <person name="Muthukrishnan S."/>
            <person name="Oakeshott J.G."/>
            <person name="Palmer W."/>
            <person name="Park Y."/>
            <person name="Passarelli A.L."/>
            <person name="Rozas J."/>
            <person name="Schwartz L.M."/>
            <person name="Smith W."/>
            <person name="Southgate A."/>
            <person name="Vilcinskas A."/>
            <person name="Vogt R."/>
            <person name="Wang P."/>
            <person name="Werren J."/>
            <person name="Yu X.Q."/>
            <person name="Zhou J.J."/>
            <person name="Brown S.J."/>
            <person name="Scherer S.E."/>
            <person name="Richards S."/>
            <person name="Blissard G.W."/>
        </authorList>
    </citation>
    <scope>NUCLEOTIDE SEQUENCE</scope>
</reference>
<keyword evidence="1" id="KW-0732">Signal</keyword>
<dbReference type="GO" id="GO:0042742">
    <property type="term" value="P:defense response to bacterium"/>
    <property type="evidence" value="ECO:0007669"/>
    <property type="project" value="InterPro"/>
</dbReference>
<dbReference type="AlphaFoldDB" id="A0A921Z459"/>
<evidence type="ECO:0000313" key="2">
    <source>
        <dbReference type="EMBL" id="KAG6450803.1"/>
    </source>
</evidence>
<evidence type="ECO:0000256" key="1">
    <source>
        <dbReference type="SAM" id="SignalP"/>
    </source>
</evidence>
<dbReference type="EMBL" id="JH668394">
    <property type="protein sequence ID" value="KAG6450803.1"/>
    <property type="molecule type" value="Genomic_DNA"/>
</dbReference>
<keyword evidence="3" id="KW-1185">Reference proteome</keyword>
<protein>
    <submittedName>
        <fullName evidence="2">Uncharacterized protein</fullName>
    </submittedName>
</protein>
<dbReference type="InterPro" id="IPR009456">
    <property type="entry name" value="Moricin_fam"/>
</dbReference>
<accession>A0A921Z459</accession>
<dbReference type="GO" id="GO:0005576">
    <property type="term" value="C:extracellular region"/>
    <property type="evidence" value="ECO:0007669"/>
    <property type="project" value="InterPro"/>
</dbReference>
<dbReference type="Proteomes" id="UP000791440">
    <property type="component" value="Unassembled WGS sequence"/>
</dbReference>
<evidence type="ECO:0000313" key="3">
    <source>
        <dbReference type="Proteomes" id="UP000791440"/>
    </source>
</evidence>
<comment type="caution">
    <text evidence="2">The sequence shown here is derived from an EMBL/GenBank/DDBJ whole genome shotgun (WGS) entry which is preliminary data.</text>
</comment>
<name>A0A921Z459_MANSE</name>
<feature type="chain" id="PRO_5038276508" evidence="1">
    <location>
        <begin position="24"/>
        <end position="58"/>
    </location>
</feature>
<feature type="signal peptide" evidence="1">
    <location>
        <begin position="1"/>
        <end position="23"/>
    </location>
</feature>
<reference evidence="2" key="2">
    <citation type="submission" date="2020-12" db="EMBL/GenBank/DDBJ databases">
        <authorList>
            <person name="Kanost M."/>
        </authorList>
    </citation>
    <scope>NUCLEOTIDE SEQUENCE</scope>
</reference>
<dbReference type="Pfam" id="PF06451">
    <property type="entry name" value="Moricin"/>
    <property type="match status" value="1"/>
</dbReference>